<gene>
    <name evidence="2" type="ORF">DXN05_15530</name>
</gene>
<dbReference type="AlphaFoldDB" id="A0A3E1NHK5"/>
<accession>A0A3E1NHK5</accession>
<evidence type="ECO:0000259" key="1">
    <source>
        <dbReference type="Pfam" id="PF24722"/>
    </source>
</evidence>
<reference evidence="2 3" key="1">
    <citation type="submission" date="2018-08" db="EMBL/GenBank/DDBJ databases">
        <title>Chitinophagaceae sp. K23C18032701, a novel bacterium isolated from forest soil.</title>
        <authorList>
            <person name="Wang C."/>
        </authorList>
    </citation>
    <scope>NUCLEOTIDE SEQUENCE [LARGE SCALE GENOMIC DNA]</scope>
    <source>
        <strain evidence="2 3">K23C18032701</strain>
    </source>
</reference>
<keyword evidence="3" id="KW-1185">Reference proteome</keyword>
<organism evidence="2 3">
    <name type="scientific">Deminuibacter soli</name>
    <dbReference type="NCBI Taxonomy" id="2291815"/>
    <lineage>
        <taxon>Bacteria</taxon>
        <taxon>Pseudomonadati</taxon>
        <taxon>Bacteroidota</taxon>
        <taxon>Chitinophagia</taxon>
        <taxon>Chitinophagales</taxon>
        <taxon>Chitinophagaceae</taxon>
        <taxon>Deminuibacter</taxon>
    </lineage>
</organism>
<dbReference type="Proteomes" id="UP000261284">
    <property type="component" value="Unassembled WGS sequence"/>
</dbReference>
<feature type="domain" description="DUF7674" evidence="1">
    <location>
        <begin position="8"/>
        <end position="114"/>
    </location>
</feature>
<dbReference type="EMBL" id="QTJU01000005">
    <property type="protein sequence ID" value="RFM27429.1"/>
    <property type="molecule type" value="Genomic_DNA"/>
</dbReference>
<sequence>MNQYEVPALLADELPAIGAELKMVKSFGNVLGSVRIFTEYTNKMVAIHQLEMVKHCMCLAEQLYVKGNNLTRNAIENVFVYAISSMRCCCSKGEWQHIQSQMPVTLHSLYVQQVLKSGL</sequence>
<protein>
    <recommendedName>
        <fullName evidence="1">DUF7674 domain-containing protein</fullName>
    </recommendedName>
</protein>
<proteinExistence type="predicted"/>
<dbReference type="Pfam" id="PF24722">
    <property type="entry name" value="DUF7674"/>
    <property type="match status" value="1"/>
</dbReference>
<evidence type="ECO:0000313" key="3">
    <source>
        <dbReference type="Proteomes" id="UP000261284"/>
    </source>
</evidence>
<dbReference type="InterPro" id="IPR056091">
    <property type="entry name" value="DUF7674"/>
</dbReference>
<comment type="caution">
    <text evidence="2">The sequence shown here is derived from an EMBL/GenBank/DDBJ whole genome shotgun (WGS) entry which is preliminary data.</text>
</comment>
<name>A0A3E1NHK5_9BACT</name>
<evidence type="ECO:0000313" key="2">
    <source>
        <dbReference type="EMBL" id="RFM27429.1"/>
    </source>
</evidence>